<evidence type="ECO:0000313" key="4">
    <source>
        <dbReference type="Proteomes" id="UP000287910"/>
    </source>
</evidence>
<evidence type="ECO:0000259" key="2">
    <source>
        <dbReference type="Pfam" id="PF13285"/>
    </source>
</evidence>
<keyword evidence="4" id="KW-1185">Reference proteome</keyword>
<accession>A0A432L9H4</accession>
<reference evidence="3 4" key="1">
    <citation type="submission" date="2018-12" db="EMBL/GenBank/DDBJ databases">
        <title>Lysinibacillus antri sp. nov., isolated from a cave soil.</title>
        <authorList>
            <person name="Narsing Rao M.P."/>
            <person name="Zhang H."/>
            <person name="Dong Z.-Y."/>
            <person name="Niu X.-K."/>
            <person name="Zhang K."/>
            <person name="Fang B.-Z."/>
            <person name="Kang Y.-Q."/>
            <person name="Xiao M."/>
            <person name="Li W.-J."/>
        </authorList>
    </citation>
    <scope>NUCLEOTIDE SEQUENCE [LARGE SCALE GENOMIC DNA]</scope>
    <source>
        <strain evidence="3 4">SYSU K30002</strain>
    </source>
</reference>
<feature type="domain" description="DUF4073" evidence="2">
    <location>
        <begin position="643"/>
        <end position="709"/>
    </location>
</feature>
<comment type="caution">
    <text evidence="3">The sequence shown here is derived from an EMBL/GenBank/DDBJ whole genome shotgun (WGS) entry which is preliminary data.</text>
</comment>
<dbReference type="Gene3D" id="2.60.40.10">
    <property type="entry name" value="Immunoglobulins"/>
    <property type="match status" value="2"/>
</dbReference>
<dbReference type="InterPro" id="IPR013783">
    <property type="entry name" value="Ig-like_fold"/>
</dbReference>
<dbReference type="EMBL" id="RYYR01000020">
    <property type="protein sequence ID" value="RUL50463.1"/>
    <property type="molecule type" value="Genomic_DNA"/>
</dbReference>
<dbReference type="InterPro" id="IPR025883">
    <property type="entry name" value="Cadherin-like_domain"/>
</dbReference>
<dbReference type="RefSeq" id="WP_126659771.1">
    <property type="nucleotide sequence ID" value="NZ_RYYR01000020.1"/>
</dbReference>
<organism evidence="3 4">
    <name type="scientific">Lysinibacillus antri</name>
    <dbReference type="NCBI Taxonomy" id="2498145"/>
    <lineage>
        <taxon>Bacteria</taxon>
        <taxon>Bacillati</taxon>
        <taxon>Bacillota</taxon>
        <taxon>Bacilli</taxon>
        <taxon>Bacillales</taxon>
        <taxon>Bacillaceae</taxon>
        <taxon>Lysinibacillus</taxon>
    </lineage>
</organism>
<evidence type="ECO:0000259" key="1">
    <source>
        <dbReference type="Pfam" id="PF12733"/>
    </source>
</evidence>
<gene>
    <name evidence="3" type="ORF">EK386_13835</name>
</gene>
<name>A0A432L9H4_9BACI</name>
<feature type="domain" description="Cadherin-like beta-sandwich-like" evidence="1">
    <location>
        <begin position="483"/>
        <end position="567"/>
    </location>
</feature>
<dbReference type="AlphaFoldDB" id="A0A432L9H4"/>
<dbReference type="Pfam" id="PF12733">
    <property type="entry name" value="Cadherin-like"/>
    <property type="match status" value="1"/>
</dbReference>
<dbReference type="InterPro" id="IPR025142">
    <property type="entry name" value="DUF4073"/>
</dbReference>
<sequence>MKIFVKNENVVMVIFIFFFFLFNGVGNIKAETTTNAKILTSFSIFNGNYTAVEFISSQDGISKGISSTIPGKARWVAVTAYQYQYAINPNMPPTRLEVQEYVYKKNNTLSTVTNKNDIPTDADWVTATKLDLGDYIYSTNQNFNYSLDGTSILQGNLIPINAVWASLREVNAYGSWTNNTNYSNYEHIFLDTTPPTGSLTINDGASFTTSYNVTLKISQSDTGGSGDVQMQFSNDNGTWSGWENASLTKSWTLTSGDGQKTVFVKFRDAAGNETPVISNTINVDSTPPTGSLTINDGASFTASSNVTLNITQSDTGGSDDVQMQFSNDNGTWSEWENASLTKPWTLENGDGEKTVYVKLKDAAGNETPVISNTINVDSTPPTGSLTINDGASFTASSNVTLNITQSDTGGSGDVQMQFSNDNGTWSEWENVAVTKPWTLENGDGEKTVYVKLKDAVGNTFVISNKIVLKIPSSNTNLNEISLSNGTLDPAFSSALSNYTASVSNDVSWIKVTPTLEDNKATVTVNGTIVENSNSSDIINLNIGSNIIIIVVTAEDSSTKTYSITVKRPPAKPSVSADDTSNIIIGINETMEYQIGTGLWTTYDSNIPPDLSGNNKVKVRVKAIGEVPSGEDITLMFTHNPPEAPNVTADDINNKFQGANNTMEYSTDNGSTWKPYDPSNEPTFTGNLTVFVRIKAQGEIPYGASTSVHFTTNPPSGGYNGGGGNIPDPTPNPEPIIQAPEQVKTLMKDGKLQIKVKDPKTGELIEAKIESIQSIGGFFIVQIGEKGEISKGVELPQGEAKVVILDNEKPYSYFDIGIDTSPTKEWKVQFSAPLLDEIENLNNITVQDALGQKIDIKISLSKDGKAVNIIPNIPYKKDELYYITIVDSIGVNGQKQKDPIRKIFIIE</sequence>
<evidence type="ECO:0000313" key="3">
    <source>
        <dbReference type="EMBL" id="RUL50463.1"/>
    </source>
</evidence>
<dbReference type="Pfam" id="PF13285">
    <property type="entry name" value="DUF4073"/>
    <property type="match status" value="1"/>
</dbReference>
<dbReference type="Proteomes" id="UP000287910">
    <property type="component" value="Unassembled WGS sequence"/>
</dbReference>
<proteinExistence type="predicted"/>
<protein>
    <submittedName>
        <fullName evidence="3">DUF4073 domain-containing protein</fullName>
    </submittedName>
</protein>